<dbReference type="SUPFAM" id="SSF52374">
    <property type="entry name" value="Nucleotidylyl transferase"/>
    <property type="match status" value="1"/>
</dbReference>
<name>A0A2U1LK50_ARTAN</name>
<dbReference type="InterPro" id="IPR002303">
    <property type="entry name" value="Valyl-tRNA_ligase"/>
</dbReference>
<evidence type="ECO:0000256" key="3">
    <source>
        <dbReference type="ARBA" id="ARBA00022598"/>
    </source>
</evidence>
<dbReference type="GO" id="GO:0005829">
    <property type="term" value="C:cytosol"/>
    <property type="evidence" value="ECO:0007669"/>
    <property type="project" value="TreeGrafter"/>
</dbReference>
<dbReference type="OrthoDB" id="629407at2759"/>
<keyword evidence="6" id="KW-0648">Protein biosynthesis</keyword>
<evidence type="ECO:0000256" key="7">
    <source>
        <dbReference type="ARBA" id="ARBA00023146"/>
    </source>
</evidence>
<dbReference type="Gene3D" id="3.40.50.620">
    <property type="entry name" value="HUPs"/>
    <property type="match status" value="1"/>
</dbReference>
<dbReference type="GO" id="GO:0005524">
    <property type="term" value="F:ATP binding"/>
    <property type="evidence" value="ECO:0007669"/>
    <property type="project" value="UniProtKB-KW"/>
</dbReference>
<dbReference type="FunFam" id="3.40.50.620:FF:000457">
    <property type="entry name" value="Predicted protein"/>
    <property type="match status" value="1"/>
</dbReference>
<evidence type="ECO:0000313" key="11">
    <source>
        <dbReference type="Proteomes" id="UP000245207"/>
    </source>
</evidence>
<comment type="caution">
    <text evidence="10">The sequence shown here is derived from an EMBL/GenBank/DDBJ whole genome shotgun (WGS) entry which is preliminary data.</text>
</comment>
<keyword evidence="4" id="KW-0547">Nucleotide-binding</keyword>
<evidence type="ECO:0000256" key="2">
    <source>
        <dbReference type="ARBA" id="ARBA00013169"/>
    </source>
</evidence>
<dbReference type="AlphaFoldDB" id="A0A2U1LK50"/>
<dbReference type="PANTHER" id="PTHR11946">
    <property type="entry name" value="VALYL-TRNA SYNTHETASES"/>
    <property type="match status" value="1"/>
</dbReference>
<dbReference type="InterPro" id="IPR014729">
    <property type="entry name" value="Rossmann-like_a/b/a_fold"/>
</dbReference>
<dbReference type="GO" id="GO:0006438">
    <property type="term" value="P:valyl-tRNA aminoacylation"/>
    <property type="evidence" value="ECO:0007669"/>
    <property type="project" value="InterPro"/>
</dbReference>
<dbReference type="Proteomes" id="UP000245207">
    <property type="component" value="Unassembled WGS sequence"/>
</dbReference>
<evidence type="ECO:0000256" key="6">
    <source>
        <dbReference type="ARBA" id="ARBA00022917"/>
    </source>
</evidence>
<dbReference type="GO" id="GO:0004832">
    <property type="term" value="F:valine-tRNA ligase activity"/>
    <property type="evidence" value="ECO:0007669"/>
    <property type="project" value="UniProtKB-EC"/>
</dbReference>
<keyword evidence="5" id="KW-0067">ATP-binding</keyword>
<gene>
    <name evidence="10" type="ORF">CTI12_AA484620</name>
</gene>
<organism evidence="10 11">
    <name type="scientific">Artemisia annua</name>
    <name type="common">Sweet wormwood</name>
    <dbReference type="NCBI Taxonomy" id="35608"/>
    <lineage>
        <taxon>Eukaryota</taxon>
        <taxon>Viridiplantae</taxon>
        <taxon>Streptophyta</taxon>
        <taxon>Embryophyta</taxon>
        <taxon>Tracheophyta</taxon>
        <taxon>Spermatophyta</taxon>
        <taxon>Magnoliopsida</taxon>
        <taxon>eudicotyledons</taxon>
        <taxon>Gunneridae</taxon>
        <taxon>Pentapetalae</taxon>
        <taxon>asterids</taxon>
        <taxon>campanulids</taxon>
        <taxon>Asterales</taxon>
        <taxon>Asteraceae</taxon>
        <taxon>Asteroideae</taxon>
        <taxon>Anthemideae</taxon>
        <taxon>Artemisiinae</taxon>
        <taxon>Artemisia</taxon>
    </lineage>
</organism>
<keyword evidence="11" id="KW-1185">Reference proteome</keyword>
<comment type="similarity">
    <text evidence="1">Belongs to the class-I aminoacyl-tRNA synthetase family.</text>
</comment>
<feature type="domain" description="Aminoacyl-tRNA synthetase class Ia" evidence="9">
    <location>
        <begin position="34"/>
        <end position="171"/>
    </location>
</feature>
<proteinExistence type="inferred from homology"/>
<evidence type="ECO:0000256" key="1">
    <source>
        <dbReference type="ARBA" id="ARBA00005594"/>
    </source>
</evidence>
<protein>
    <recommendedName>
        <fullName evidence="2">valine--tRNA ligase</fullName>
        <ecNumber evidence="2">6.1.1.9</ecNumber>
    </recommendedName>
    <alternativeName>
        <fullName evidence="8">Valyl-tRNA synthetase</fullName>
    </alternativeName>
</protein>
<evidence type="ECO:0000256" key="8">
    <source>
        <dbReference type="ARBA" id="ARBA00029936"/>
    </source>
</evidence>
<evidence type="ECO:0000256" key="5">
    <source>
        <dbReference type="ARBA" id="ARBA00022840"/>
    </source>
</evidence>
<dbReference type="Pfam" id="PF00133">
    <property type="entry name" value="tRNA-synt_1"/>
    <property type="match status" value="1"/>
</dbReference>
<sequence length="200" mass="22329">MEEVMNSNIRLPFHVINIGVYQGNCGGATACQLGLFPLTGLGWHDETQDFKSYYPNSVLVTRHDILFLWCARIVMLGMKLGGDVPFTKVYLHPMSRDKSGRKMSKSLGNVIDLIGVIQEITLEDLQEKLKNSDLDPAEFDIAKEAKIDYFPNGIQQCGIHALQFSLVSYTSQAVVLVVRGCNMSSDTRVMGPNQFFLYGD</sequence>
<evidence type="ECO:0000256" key="4">
    <source>
        <dbReference type="ARBA" id="ARBA00022741"/>
    </source>
</evidence>
<dbReference type="STRING" id="35608.A0A2U1LK50"/>
<reference evidence="10 11" key="1">
    <citation type="journal article" date="2018" name="Mol. Plant">
        <title>The genome of Artemisia annua provides insight into the evolution of Asteraceae family and artemisinin biosynthesis.</title>
        <authorList>
            <person name="Shen Q."/>
            <person name="Zhang L."/>
            <person name="Liao Z."/>
            <person name="Wang S."/>
            <person name="Yan T."/>
            <person name="Shi P."/>
            <person name="Liu M."/>
            <person name="Fu X."/>
            <person name="Pan Q."/>
            <person name="Wang Y."/>
            <person name="Lv Z."/>
            <person name="Lu X."/>
            <person name="Zhang F."/>
            <person name="Jiang W."/>
            <person name="Ma Y."/>
            <person name="Chen M."/>
            <person name="Hao X."/>
            <person name="Li L."/>
            <person name="Tang Y."/>
            <person name="Lv G."/>
            <person name="Zhou Y."/>
            <person name="Sun X."/>
            <person name="Brodelius P.E."/>
            <person name="Rose J.K.C."/>
            <person name="Tang K."/>
        </authorList>
    </citation>
    <scope>NUCLEOTIDE SEQUENCE [LARGE SCALE GENOMIC DNA]</scope>
    <source>
        <strain evidence="11">cv. Huhao1</strain>
        <tissue evidence="10">Leaf</tissue>
    </source>
</reference>
<dbReference type="InterPro" id="IPR002300">
    <property type="entry name" value="aa-tRNA-synth_Ia"/>
</dbReference>
<accession>A0A2U1LK50</accession>
<evidence type="ECO:0000259" key="9">
    <source>
        <dbReference type="Pfam" id="PF00133"/>
    </source>
</evidence>
<dbReference type="EMBL" id="PKPP01008967">
    <property type="protein sequence ID" value="PWA49373.1"/>
    <property type="molecule type" value="Genomic_DNA"/>
</dbReference>
<keyword evidence="3" id="KW-0436">Ligase</keyword>
<keyword evidence="7" id="KW-0030">Aminoacyl-tRNA synthetase</keyword>
<dbReference type="PANTHER" id="PTHR11946:SF109">
    <property type="entry name" value="VALINE--TRNA LIGASE"/>
    <property type="match status" value="1"/>
</dbReference>
<evidence type="ECO:0000313" key="10">
    <source>
        <dbReference type="EMBL" id="PWA49373.1"/>
    </source>
</evidence>
<dbReference type="EC" id="6.1.1.9" evidence="2"/>